<feature type="chain" id="PRO_5034329038" evidence="6">
    <location>
        <begin position="24"/>
        <end position="657"/>
    </location>
</feature>
<proteinExistence type="inferred from homology"/>
<dbReference type="PROSITE" id="PS51257">
    <property type="entry name" value="PROKAR_LIPOPROTEIN"/>
    <property type="match status" value="1"/>
</dbReference>
<keyword evidence="5" id="KW-0998">Cell outer membrane</keyword>
<dbReference type="OrthoDB" id="5694214at2"/>
<comment type="caution">
    <text evidence="9">The sequence shown here is derived from an EMBL/GenBank/DDBJ whole genome shotgun (WGS) entry which is preliminary data.</text>
</comment>
<reference evidence="9 10" key="1">
    <citation type="submission" date="2015-06" db="EMBL/GenBank/DDBJ databases">
        <title>Prevotella sp. 109, sp. nov., a novel member of the family Prevotellaceae isolated from human faeces.</title>
        <authorList>
            <person name="Shkoporov A.N."/>
            <person name="Chaplin A.V."/>
            <person name="Kafarskaia L.I."/>
            <person name="Efimov B.A."/>
        </authorList>
    </citation>
    <scope>NUCLEOTIDE SEQUENCE [LARGE SCALE GENOMIC DNA]</scope>
    <source>
        <strain evidence="9 10">109</strain>
    </source>
</reference>
<feature type="domain" description="RagB/SusD" evidence="7">
    <location>
        <begin position="360"/>
        <end position="657"/>
    </location>
</feature>
<protein>
    <submittedName>
        <fullName evidence="9">Membrane protein</fullName>
    </submittedName>
</protein>
<keyword evidence="3 6" id="KW-0732">Signal</keyword>
<dbReference type="RefSeq" id="WP_021853972.1">
    <property type="nucleotide sequence ID" value="NZ_DAWCKJ010000086.1"/>
</dbReference>
<evidence type="ECO:0000313" key="9">
    <source>
        <dbReference type="EMBL" id="KOO68761.1"/>
    </source>
</evidence>
<feature type="signal peptide" evidence="6">
    <location>
        <begin position="1"/>
        <end position="23"/>
    </location>
</feature>
<keyword evidence="4" id="KW-0472">Membrane</keyword>
<comment type="subcellular location">
    <subcellularLocation>
        <location evidence="1">Cell outer membrane</location>
    </subcellularLocation>
</comment>
<evidence type="ECO:0000256" key="1">
    <source>
        <dbReference type="ARBA" id="ARBA00004442"/>
    </source>
</evidence>
<evidence type="ECO:0000256" key="3">
    <source>
        <dbReference type="ARBA" id="ARBA00022729"/>
    </source>
</evidence>
<evidence type="ECO:0000256" key="5">
    <source>
        <dbReference type="ARBA" id="ARBA00023237"/>
    </source>
</evidence>
<dbReference type="AlphaFoldDB" id="A0A8E1QXT6"/>
<feature type="domain" description="SusD-like N-terminal" evidence="8">
    <location>
        <begin position="22"/>
        <end position="231"/>
    </location>
</feature>
<evidence type="ECO:0000256" key="4">
    <source>
        <dbReference type="ARBA" id="ARBA00023136"/>
    </source>
</evidence>
<dbReference type="SUPFAM" id="SSF48452">
    <property type="entry name" value="TPR-like"/>
    <property type="match status" value="1"/>
</dbReference>
<dbReference type="EMBL" id="LFQU01000009">
    <property type="protein sequence ID" value="KOO68761.1"/>
    <property type="molecule type" value="Genomic_DNA"/>
</dbReference>
<sequence length="657" mass="73977">MKKIFSMMILSAGILGLSSCSDFLDQNSPSEMNQTTVYNSTYYTSLRVNKLYGGMGQDRTYSQDWSITTNINSDIELVDGLGNGAYEAGNRGAGNYNVSTGWSTLTDEWTAMYGIIEDANDIIEGIRQSPLFVEGNDSYQEMGRYLGEALTIRAMVYFDMLRYWGDIPMKLETSQPDLSNAFMAKTDRDVIMDTLMVDLEEATKLLPWAGENGYTTEHVTKGYAHALLAQIAMTRAGYAIREKAKDGYETASYSDPVYPTQRPGAEERKALYEKALKHLTAVIVSGKHQLNPSFENEWYLINQQTLDLTYQENLFEIPMKYNVTSELGYTIGVRITKDNATFGNGNSSGKVKLTAPFFYSYKQNDTRRDVTVAPYEITTTSGSDNRAEQAVEKMLKNAPFGLYVGKWNPRWMSETWLSDNQKIDSKHMTGINPVKMRYSNVLLFYAECMNELAGGPDATYPDNAGLTARQALALVHERAYDDEHKAEAQAYVASLPSDKEGFFNDGIVQENAWEFAGEGFRKYDLIRWNLLVQKIYEFKQTYLRQLADGTYPEKVFFNYTDDSKSRIDFSSVTWYTPVEEVNEADYQDSCDWFGKADLESGTDTQVNTNLPSICSGLVGNDVNSMDAGVAVKNRYLMPISLTTISDSQGYLSNSYGY</sequence>
<dbReference type="GO" id="GO:0009279">
    <property type="term" value="C:cell outer membrane"/>
    <property type="evidence" value="ECO:0007669"/>
    <property type="project" value="UniProtKB-SubCell"/>
</dbReference>
<dbReference type="InterPro" id="IPR011990">
    <property type="entry name" value="TPR-like_helical_dom_sf"/>
</dbReference>
<evidence type="ECO:0000313" key="10">
    <source>
        <dbReference type="Proteomes" id="UP000036951"/>
    </source>
</evidence>
<gene>
    <name evidence="9" type="ORF">ACU52_06260</name>
</gene>
<dbReference type="Pfam" id="PF14322">
    <property type="entry name" value="SusD-like_3"/>
    <property type="match status" value="1"/>
</dbReference>
<evidence type="ECO:0000259" key="8">
    <source>
        <dbReference type="Pfam" id="PF14322"/>
    </source>
</evidence>
<name>A0A8E1QXT6_9BACT</name>
<accession>A0A8E1QXT6</accession>
<evidence type="ECO:0000259" key="7">
    <source>
        <dbReference type="Pfam" id="PF07980"/>
    </source>
</evidence>
<dbReference type="Proteomes" id="UP000036951">
    <property type="component" value="Unassembled WGS sequence"/>
</dbReference>
<comment type="similarity">
    <text evidence="2">Belongs to the SusD family.</text>
</comment>
<evidence type="ECO:0000256" key="6">
    <source>
        <dbReference type="SAM" id="SignalP"/>
    </source>
</evidence>
<keyword evidence="10" id="KW-1185">Reference proteome</keyword>
<dbReference type="Gene3D" id="1.25.40.390">
    <property type="match status" value="1"/>
</dbReference>
<evidence type="ECO:0000256" key="2">
    <source>
        <dbReference type="ARBA" id="ARBA00006275"/>
    </source>
</evidence>
<dbReference type="InterPro" id="IPR033985">
    <property type="entry name" value="SusD-like_N"/>
</dbReference>
<dbReference type="InterPro" id="IPR012944">
    <property type="entry name" value="SusD_RagB_dom"/>
</dbReference>
<organism evidence="9 10">
    <name type="scientific">Xylanibacter rarus</name>
    <dbReference type="NCBI Taxonomy" id="1676614"/>
    <lineage>
        <taxon>Bacteria</taxon>
        <taxon>Pseudomonadati</taxon>
        <taxon>Bacteroidota</taxon>
        <taxon>Bacteroidia</taxon>
        <taxon>Bacteroidales</taxon>
        <taxon>Prevotellaceae</taxon>
        <taxon>Xylanibacter</taxon>
    </lineage>
</organism>
<dbReference type="Pfam" id="PF07980">
    <property type="entry name" value="SusD_RagB"/>
    <property type="match status" value="1"/>
</dbReference>